<dbReference type="Pfam" id="PF13091">
    <property type="entry name" value="PLDc_2"/>
    <property type="match status" value="1"/>
</dbReference>
<proteinExistence type="predicted"/>
<accession>A0ABU5GQF8</accession>
<reference evidence="2 3" key="1">
    <citation type="submission" date="2023-12" db="EMBL/GenBank/DDBJ databases">
        <title>Denitrificimonas halotolerans sp. nov.,a novel species isolated from landfill leachate.</title>
        <authorList>
            <person name="Wang S."/>
        </authorList>
    </citation>
    <scope>NUCLEOTIDE SEQUENCE [LARGE SCALE GENOMIC DNA]</scope>
    <source>
        <strain evidence="2 3">JX-1</strain>
    </source>
</reference>
<name>A0ABU5GQF8_9GAMM</name>
<dbReference type="RefSeq" id="WP_321553298.1">
    <property type="nucleotide sequence ID" value="NZ_JAXIVU010000006.1"/>
</dbReference>
<sequence>MLINSHRLTTGTQHDPLLPKLLETIYQATDIEIAVSFIQPSGLVLLFDPLIEALHNGAVIRILTSDYLDITHPHALHELLMLAERGAQVHIFECINETSFHLKTYIFTHNKHEQTLQDSAFIGSNNTAVRH</sequence>
<evidence type="ECO:0000313" key="3">
    <source>
        <dbReference type="Proteomes" id="UP001294570"/>
    </source>
</evidence>
<dbReference type="Gene3D" id="3.30.870.10">
    <property type="entry name" value="Endonuclease Chain A"/>
    <property type="match status" value="1"/>
</dbReference>
<feature type="domain" description="Phospholipase D-like" evidence="1">
    <location>
        <begin position="23"/>
        <end position="127"/>
    </location>
</feature>
<protein>
    <submittedName>
        <fullName evidence="2">Phospholipase D-like domain-containing protein</fullName>
    </submittedName>
</protein>
<dbReference type="Proteomes" id="UP001294570">
    <property type="component" value="Unassembled WGS sequence"/>
</dbReference>
<evidence type="ECO:0000259" key="1">
    <source>
        <dbReference type="Pfam" id="PF13091"/>
    </source>
</evidence>
<organism evidence="2 3">
    <name type="scientific">Denitrificimonas halotolerans</name>
    <dbReference type="NCBI Taxonomy" id="3098930"/>
    <lineage>
        <taxon>Bacteria</taxon>
        <taxon>Pseudomonadati</taxon>
        <taxon>Pseudomonadota</taxon>
        <taxon>Gammaproteobacteria</taxon>
        <taxon>Pseudomonadales</taxon>
        <taxon>Pseudomonadaceae</taxon>
        <taxon>Denitrificimonas</taxon>
    </lineage>
</organism>
<dbReference type="InterPro" id="IPR025202">
    <property type="entry name" value="PLD-like_dom"/>
</dbReference>
<dbReference type="SUPFAM" id="SSF56024">
    <property type="entry name" value="Phospholipase D/nuclease"/>
    <property type="match status" value="1"/>
</dbReference>
<evidence type="ECO:0000313" key="2">
    <source>
        <dbReference type="EMBL" id="MDY7219206.1"/>
    </source>
</evidence>
<keyword evidence="3" id="KW-1185">Reference proteome</keyword>
<comment type="caution">
    <text evidence="2">The sequence shown here is derived from an EMBL/GenBank/DDBJ whole genome shotgun (WGS) entry which is preliminary data.</text>
</comment>
<dbReference type="EMBL" id="JAXIVU010000006">
    <property type="protein sequence ID" value="MDY7219206.1"/>
    <property type="molecule type" value="Genomic_DNA"/>
</dbReference>
<gene>
    <name evidence="2" type="ORF">TOI97_06445</name>
</gene>